<evidence type="ECO:0000313" key="3">
    <source>
        <dbReference type="Proteomes" id="UP000314294"/>
    </source>
</evidence>
<feature type="region of interest" description="Disordered" evidence="1">
    <location>
        <begin position="1"/>
        <end position="31"/>
    </location>
</feature>
<gene>
    <name evidence="2" type="ORF">EYF80_019170</name>
</gene>
<keyword evidence="3" id="KW-1185">Reference proteome</keyword>
<reference evidence="2 3" key="1">
    <citation type="submission" date="2019-03" db="EMBL/GenBank/DDBJ databases">
        <title>First draft genome of Liparis tanakae, snailfish: a comprehensive survey of snailfish specific genes.</title>
        <authorList>
            <person name="Kim W."/>
            <person name="Song I."/>
            <person name="Jeong J.-H."/>
            <person name="Kim D."/>
            <person name="Kim S."/>
            <person name="Ryu S."/>
            <person name="Song J.Y."/>
            <person name="Lee S.K."/>
        </authorList>
    </citation>
    <scope>NUCLEOTIDE SEQUENCE [LARGE SCALE GENOMIC DNA]</scope>
    <source>
        <tissue evidence="2">Muscle</tissue>
    </source>
</reference>
<sequence length="97" mass="10470">MLILNIGHTRRPTYSDSPGRHKAGAMLEQSGGAPRELPRLLSFIIPSQGLNGLVMLCAMAGTSISAEEPGATRGALRRQSTYLFNGQAPLQPRLWDP</sequence>
<comment type="caution">
    <text evidence="2">The sequence shown here is derived from an EMBL/GenBank/DDBJ whole genome shotgun (WGS) entry which is preliminary data.</text>
</comment>
<proteinExistence type="predicted"/>
<name>A0A4Z2HXJ3_9TELE</name>
<accession>A0A4Z2HXJ3</accession>
<protein>
    <submittedName>
        <fullName evidence="2">Uncharacterized protein</fullName>
    </submittedName>
</protein>
<dbReference type="EMBL" id="SRLO01000161">
    <property type="protein sequence ID" value="TNN70586.1"/>
    <property type="molecule type" value="Genomic_DNA"/>
</dbReference>
<evidence type="ECO:0000256" key="1">
    <source>
        <dbReference type="SAM" id="MobiDB-lite"/>
    </source>
</evidence>
<dbReference type="AlphaFoldDB" id="A0A4Z2HXJ3"/>
<dbReference type="Proteomes" id="UP000314294">
    <property type="component" value="Unassembled WGS sequence"/>
</dbReference>
<organism evidence="2 3">
    <name type="scientific">Liparis tanakae</name>
    <name type="common">Tanaka's snailfish</name>
    <dbReference type="NCBI Taxonomy" id="230148"/>
    <lineage>
        <taxon>Eukaryota</taxon>
        <taxon>Metazoa</taxon>
        <taxon>Chordata</taxon>
        <taxon>Craniata</taxon>
        <taxon>Vertebrata</taxon>
        <taxon>Euteleostomi</taxon>
        <taxon>Actinopterygii</taxon>
        <taxon>Neopterygii</taxon>
        <taxon>Teleostei</taxon>
        <taxon>Neoteleostei</taxon>
        <taxon>Acanthomorphata</taxon>
        <taxon>Eupercaria</taxon>
        <taxon>Perciformes</taxon>
        <taxon>Cottioidei</taxon>
        <taxon>Cottales</taxon>
        <taxon>Liparidae</taxon>
        <taxon>Liparis</taxon>
    </lineage>
</organism>
<evidence type="ECO:0000313" key="2">
    <source>
        <dbReference type="EMBL" id="TNN70586.1"/>
    </source>
</evidence>